<feature type="transmembrane region" description="Helical" evidence="11">
    <location>
        <begin position="291"/>
        <end position="316"/>
    </location>
</feature>
<dbReference type="AlphaFoldDB" id="A0A834TVV4"/>
<keyword evidence="4 11" id="KW-0812">Transmembrane</keyword>
<dbReference type="InterPro" id="IPR013057">
    <property type="entry name" value="AA_transpt_TM"/>
</dbReference>
<feature type="transmembrane region" description="Helical" evidence="11">
    <location>
        <begin position="246"/>
        <end position="266"/>
    </location>
</feature>
<feature type="transmembrane region" description="Helical" evidence="11">
    <location>
        <begin position="158"/>
        <end position="180"/>
    </location>
</feature>
<evidence type="ECO:0000256" key="9">
    <source>
        <dbReference type="ARBA" id="ARBA00023294"/>
    </source>
</evidence>
<dbReference type="GO" id="GO:0012505">
    <property type="term" value="C:endomembrane system"/>
    <property type="evidence" value="ECO:0007669"/>
    <property type="project" value="UniProtKB-SubCell"/>
</dbReference>
<feature type="transmembrane region" description="Helical" evidence="11">
    <location>
        <begin position="135"/>
        <end position="152"/>
    </location>
</feature>
<feature type="transmembrane region" description="Helical" evidence="11">
    <location>
        <begin position="32"/>
        <end position="56"/>
    </location>
</feature>
<evidence type="ECO:0000256" key="1">
    <source>
        <dbReference type="ARBA" id="ARBA00004127"/>
    </source>
</evidence>
<organism evidence="13 14">
    <name type="scientific">Senna tora</name>
    <dbReference type="NCBI Taxonomy" id="362788"/>
    <lineage>
        <taxon>Eukaryota</taxon>
        <taxon>Viridiplantae</taxon>
        <taxon>Streptophyta</taxon>
        <taxon>Embryophyta</taxon>
        <taxon>Tracheophyta</taxon>
        <taxon>Spermatophyta</taxon>
        <taxon>Magnoliopsida</taxon>
        <taxon>eudicotyledons</taxon>
        <taxon>Gunneridae</taxon>
        <taxon>Pentapetalae</taxon>
        <taxon>rosids</taxon>
        <taxon>fabids</taxon>
        <taxon>Fabales</taxon>
        <taxon>Fabaceae</taxon>
        <taxon>Caesalpinioideae</taxon>
        <taxon>Cassia clade</taxon>
        <taxon>Senna</taxon>
    </lineage>
</organism>
<evidence type="ECO:0000256" key="3">
    <source>
        <dbReference type="ARBA" id="ARBA00022448"/>
    </source>
</evidence>
<reference evidence="13" key="1">
    <citation type="submission" date="2020-09" db="EMBL/GenBank/DDBJ databases">
        <title>Genome-Enabled Discovery of Anthraquinone Biosynthesis in Senna tora.</title>
        <authorList>
            <person name="Kang S.-H."/>
            <person name="Pandey R.P."/>
            <person name="Lee C.-M."/>
            <person name="Sim J.-S."/>
            <person name="Jeong J.-T."/>
            <person name="Choi B.-S."/>
            <person name="Jung M."/>
            <person name="Ginzburg D."/>
            <person name="Zhao K."/>
            <person name="Won S.Y."/>
            <person name="Oh T.-J."/>
            <person name="Yu Y."/>
            <person name="Kim N.-H."/>
            <person name="Lee O.R."/>
            <person name="Lee T.-H."/>
            <person name="Bashyal P."/>
            <person name="Kim T.-S."/>
            <person name="Lee W.-H."/>
            <person name="Kawkins C."/>
            <person name="Kim C.-K."/>
            <person name="Kim J.S."/>
            <person name="Ahn B.O."/>
            <person name="Rhee S.Y."/>
            <person name="Sohng J.K."/>
        </authorList>
    </citation>
    <scope>NUCLEOTIDE SEQUENCE</scope>
    <source>
        <tissue evidence="13">Leaf</tissue>
    </source>
</reference>
<dbReference type="Pfam" id="PF01490">
    <property type="entry name" value="Aa_trans"/>
    <property type="match status" value="1"/>
</dbReference>
<feature type="domain" description="Amino acid transporter transmembrane" evidence="12">
    <location>
        <begin position="93"/>
        <end position="415"/>
    </location>
</feature>
<evidence type="ECO:0000256" key="6">
    <source>
        <dbReference type="ARBA" id="ARBA00022970"/>
    </source>
</evidence>
<sequence length="431" mass="47881">MEETIRVEVEVDPQDAWLPITQSRNGNAYYSAFHTLTSGIGFQALLLPFAFTYLRWLELGDIKSFPRFHMAALHPLVISSAPRIPAWREKVGKAVALFPIMYLSGGTCVTLIIIGGGSIKIFFQIVCGHGEALTTMEWYLVFTAAAILIAQFRPNLNSLAGVSLLGAITVIAYSTLIWMLSVIKGKLLHVSYHYHPQPPCIFDVWNALGIIAFTFRGHNLVLEIQGSMPSDAKQPSHLVMWRGVKYAYLIIASCLFPLAIGGYWAYGNLIPSNGGMLGALHQYHEHDTSKFILASTSFLVVINSLCSFQIYAMPVFDNLESTYTSKNNKPCPRWLRMSFRAFFGCLTFFISVALPFLPSLAGLLGGIALPITLVYPSFMWIKINKPQKYSTHWCLNWTLGTIGMLLSVLVVTGAIWGIAARGINTNFFNPH</sequence>
<evidence type="ECO:0000256" key="11">
    <source>
        <dbReference type="SAM" id="Phobius"/>
    </source>
</evidence>
<feature type="transmembrane region" description="Helical" evidence="11">
    <location>
        <begin position="393"/>
        <end position="419"/>
    </location>
</feature>
<evidence type="ECO:0000313" key="14">
    <source>
        <dbReference type="Proteomes" id="UP000634136"/>
    </source>
</evidence>
<evidence type="ECO:0000256" key="4">
    <source>
        <dbReference type="ARBA" id="ARBA00022692"/>
    </source>
</evidence>
<keyword evidence="5" id="KW-0769">Symport</keyword>
<keyword evidence="9" id="KW-0927">Auxin signaling pathway</keyword>
<keyword evidence="6" id="KW-0029">Amino-acid transport</keyword>
<evidence type="ECO:0000256" key="2">
    <source>
        <dbReference type="ARBA" id="ARBA00005590"/>
    </source>
</evidence>
<dbReference type="EMBL" id="JAAIUW010000005">
    <property type="protein sequence ID" value="KAF7829500.1"/>
    <property type="molecule type" value="Genomic_DNA"/>
</dbReference>
<evidence type="ECO:0000259" key="12">
    <source>
        <dbReference type="Pfam" id="PF01490"/>
    </source>
</evidence>
<protein>
    <submittedName>
        <fullName evidence="13">Lysine histidine transporter-like 8</fullName>
    </submittedName>
</protein>
<comment type="subcellular location">
    <subcellularLocation>
        <location evidence="1">Endomembrane system</location>
        <topology evidence="1">Multi-pass membrane protein</topology>
    </subcellularLocation>
</comment>
<dbReference type="GO" id="GO:0015293">
    <property type="term" value="F:symporter activity"/>
    <property type="evidence" value="ECO:0007669"/>
    <property type="project" value="UniProtKB-KW"/>
</dbReference>
<name>A0A834TVV4_9FABA</name>
<keyword evidence="3" id="KW-0813">Transport</keyword>
<gene>
    <name evidence="13" type="ORF">G2W53_011833</name>
</gene>
<feature type="transmembrane region" description="Helical" evidence="11">
    <location>
        <begin position="337"/>
        <end position="357"/>
    </location>
</feature>
<evidence type="ECO:0000313" key="13">
    <source>
        <dbReference type="EMBL" id="KAF7829500.1"/>
    </source>
</evidence>
<feature type="transmembrane region" description="Helical" evidence="11">
    <location>
        <begin position="363"/>
        <end position="381"/>
    </location>
</feature>
<proteinExistence type="inferred from homology"/>
<comment type="function">
    <text evidence="10">Carrier protein involved in proton-driven auxin influx. Mediates the formation of auxin gradient from developing leaves (site of auxin biosynthesis) to tips by contributing to the loading of auxin in vascular tissues and facilitating acropetal (base to tip) auxin transport within inner tissues of the root apex, and basipetal (tip to base) auxin transport within outer tissues of the root apex. May be involved in lateral roots and nodules formation.</text>
</comment>
<evidence type="ECO:0000256" key="10">
    <source>
        <dbReference type="ARBA" id="ARBA00045588"/>
    </source>
</evidence>
<evidence type="ECO:0000256" key="7">
    <source>
        <dbReference type="ARBA" id="ARBA00022989"/>
    </source>
</evidence>
<comment type="caution">
    <text evidence="13">The sequence shown here is derived from an EMBL/GenBank/DDBJ whole genome shotgun (WGS) entry which is preliminary data.</text>
</comment>
<dbReference type="Proteomes" id="UP000634136">
    <property type="component" value="Unassembled WGS sequence"/>
</dbReference>
<evidence type="ECO:0000256" key="5">
    <source>
        <dbReference type="ARBA" id="ARBA00022847"/>
    </source>
</evidence>
<evidence type="ECO:0000256" key="8">
    <source>
        <dbReference type="ARBA" id="ARBA00023136"/>
    </source>
</evidence>
<accession>A0A834TVV4</accession>
<comment type="similarity">
    <text evidence="2">Belongs to the amino acid/polyamine transporter 2 family. Amino acid/auxin permease (AAAP) (TC 2.A.18.1) subfamily.</text>
</comment>
<keyword evidence="14" id="KW-1185">Reference proteome</keyword>
<feature type="transmembrane region" description="Helical" evidence="11">
    <location>
        <begin position="100"/>
        <end position="123"/>
    </location>
</feature>
<dbReference type="GO" id="GO:0006865">
    <property type="term" value="P:amino acid transport"/>
    <property type="evidence" value="ECO:0007669"/>
    <property type="project" value="UniProtKB-KW"/>
</dbReference>
<keyword evidence="8 11" id="KW-0472">Membrane</keyword>
<dbReference type="PANTHER" id="PTHR48017">
    <property type="entry name" value="OS05G0424000 PROTEIN-RELATED"/>
    <property type="match status" value="1"/>
</dbReference>
<dbReference type="OrthoDB" id="40134at2759"/>
<dbReference type="GO" id="GO:0009734">
    <property type="term" value="P:auxin-activated signaling pathway"/>
    <property type="evidence" value="ECO:0007669"/>
    <property type="project" value="UniProtKB-KW"/>
</dbReference>
<keyword evidence="7 11" id="KW-1133">Transmembrane helix</keyword>